<dbReference type="Gramene" id="Zm00001eb098200_T001">
    <property type="protein sequence ID" value="Zm00001eb098200_P001"/>
    <property type="gene ID" value="Zm00001eb098200"/>
</dbReference>
<sequence>MPLLLHQPLLLLNASADHHLPWRRSSPISSCQGAVAELALPQPWMSLGHPSPISPRPHPLAAAPSYSWWLSLLPWMLVVLPSLVLTSAPCVGWPVAPALDYPHARPRYNSNSHETPLCRALDVFDGISQHVPTRSAALVARTSNPEGLKKIEQITVDSASVETNMVFFEVMDPRISPDKLCQVLEQHNFKLYKVRSVLFGQKGIPYLNTYDGRTMRYPDPLIKANDTIKIDLETNKIMDFIKLYLPFHGLHQCCSGSASDPSGHAVLRPTLSFVGVRYPLLSGPAASNPSPEVAFMPLRSEIPANAAPAQTPAPEPVGRLMVVLDLDETLVSAYESSSLPAICFFDCTAPVLYNVLLTLQDSVHKVFYAVVEAAAVRADNSHLGGI</sequence>
<name>A0A804MMT1_MAIZE</name>
<accession>A0A804MMT1</accession>
<evidence type="ECO:0000256" key="2">
    <source>
        <dbReference type="ARBA" id="ARBA00022730"/>
    </source>
</evidence>
<reference evidence="7" key="3">
    <citation type="submission" date="2021-05" db="UniProtKB">
        <authorList>
            <consortium name="EnsemblPlants"/>
        </authorList>
    </citation>
    <scope>IDENTIFICATION</scope>
    <source>
        <strain evidence="7">cv. B73</strain>
    </source>
</reference>
<comment type="similarity">
    <text evidence="1">Belongs to the eukaryotic ribosomal protein eS4 family.</text>
</comment>
<keyword evidence="2" id="KW-0699">rRNA-binding</keyword>
<evidence type="ECO:0000256" key="4">
    <source>
        <dbReference type="ARBA" id="ARBA00022980"/>
    </source>
</evidence>
<dbReference type="FunFam" id="2.40.50.740:FF:000001">
    <property type="entry name" value="40S ribosomal protein S4"/>
    <property type="match status" value="1"/>
</dbReference>
<dbReference type="Proteomes" id="UP000007305">
    <property type="component" value="Chromosome 2"/>
</dbReference>
<evidence type="ECO:0000259" key="6">
    <source>
        <dbReference type="Pfam" id="PF00900"/>
    </source>
</evidence>
<feature type="domain" description="Small ribosomal subunit protein eS4 central region" evidence="6">
    <location>
        <begin position="185"/>
        <end position="237"/>
    </location>
</feature>
<organism evidence="7 8">
    <name type="scientific">Zea mays</name>
    <name type="common">Maize</name>
    <dbReference type="NCBI Taxonomy" id="4577"/>
    <lineage>
        <taxon>Eukaryota</taxon>
        <taxon>Viridiplantae</taxon>
        <taxon>Streptophyta</taxon>
        <taxon>Embryophyta</taxon>
        <taxon>Tracheophyta</taxon>
        <taxon>Spermatophyta</taxon>
        <taxon>Magnoliopsida</taxon>
        <taxon>Liliopsida</taxon>
        <taxon>Poales</taxon>
        <taxon>Poaceae</taxon>
        <taxon>PACMAD clade</taxon>
        <taxon>Panicoideae</taxon>
        <taxon>Andropogonodae</taxon>
        <taxon>Andropogoneae</taxon>
        <taxon>Tripsacinae</taxon>
        <taxon>Zea</taxon>
    </lineage>
</organism>
<reference evidence="7" key="2">
    <citation type="submission" date="2019-07" db="EMBL/GenBank/DDBJ databases">
        <authorList>
            <person name="Seetharam A."/>
            <person name="Woodhouse M."/>
            <person name="Cannon E."/>
        </authorList>
    </citation>
    <scope>NUCLEOTIDE SEQUENCE [LARGE SCALE GENOMIC DNA]</scope>
    <source>
        <strain evidence="7">cv. B73</strain>
    </source>
</reference>
<keyword evidence="4" id="KW-0689">Ribosomal protein</keyword>
<evidence type="ECO:0000256" key="3">
    <source>
        <dbReference type="ARBA" id="ARBA00022884"/>
    </source>
</evidence>
<protein>
    <recommendedName>
        <fullName evidence="6">Small ribosomal subunit protein eS4 central region domain-containing protein</fullName>
    </recommendedName>
</protein>
<dbReference type="AlphaFoldDB" id="A0A804MMT1"/>
<evidence type="ECO:0000313" key="8">
    <source>
        <dbReference type="Proteomes" id="UP000007305"/>
    </source>
</evidence>
<dbReference type="InterPro" id="IPR000876">
    <property type="entry name" value="Ribosomal_eS4"/>
</dbReference>
<dbReference type="GO" id="GO:0003735">
    <property type="term" value="F:structural constituent of ribosome"/>
    <property type="evidence" value="ECO:0000318"/>
    <property type="project" value="GO_Central"/>
</dbReference>
<dbReference type="PANTHER" id="PTHR11581">
    <property type="entry name" value="30S/40S RIBOSOMAL PROTEIN S4"/>
    <property type="match status" value="1"/>
</dbReference>
<evidence type="ECO:0000256" key="5">
    <source>
        <dbReference type="ARBA" id="ARBA00023274"/>
    </source>
</evidence>
<dbReference type="InterPro" id="IPR038237">
    <property type="entry name" value="Ribosomal_eS4_central_sf"/>
</dbReference>
<dbReference type="InterPro" id="IPR013845">
    <property type="entry name" value="Ribosomal_eS4_central_region"/>
</dbReference>
<dbReference type="Gene3D" id="2.40.50.740">
    <property type="match status" value="1"/>
</dbReference>
<keyword evidence="3" id="KW-0694">RNA-binding</keyword>
<evidence type="ECO:0000256" key="1">
    <source>
        <dbReference type="ARBA" id="ARBA00007500"/>
    </source>
</evidence>
<dbReference type="EnsemblPlants" id="Zm00001eb098200_T001">
    <property type="protein sequence ID" value="Zm00001eb098200_P001"/>
    <property type="gene ID" value="Zm00001eb098200"/>
</dbReference>
<dbReference type="InParanoid" id="A0A804MMT1"/>
<evidence type="ECO:0000313" key="7">
    <source>
        <dbReference type="EnsemblPlants" id="Zm00001eb098200_P001"/>
    </source>
</evidence>
<keyword evidence="8" id="KW-1185">Reference proteome</keyword>
<keyword evidence="5" id="KW-0687">Ribonucleoprotein</keyword>
<dbReference type="GO" id="GO:0003723">
    <property type="term" value="F:RNA binding"/>
    <property type="evidence" value="ECO:0000318"/>
    <property type="project" value="GO_Central"/>
</dbReference>
<reference evidence="8" key="1">
    <citation type="submission" date="2015-12" db="EMBL/GenBank/DDBJ databases">
        <title>Update maize B73 reference genome by single molecule sequencing technologies.</title>
        <authorList>
            <consortium name="Maize Genome Sequencing Project"/>
            <person name="Ware D."/>
        </authorList>
    </citation>
    <scope>NUCLEOTIDE SEQUENCE [LARGE SCALE GENOMIC DNA]</scope>
    <source>
        <strain evidence="8">cv. B73</strain>
    </source>
</reference>
<dbReference type="PANTHER" id="PTHR11581:SF44">
    <property type="entry name" value="RIBOSOMAL PROTEIN S4E CENTRAL REGION DOMAIN-CONTAINING PROTEIN"/>
    <property type="match status" value="1"/>
</dbReference>
<proteinExistence type="inferred from homology"/>
<dbReference type="Pfam" id="PF00900">
    <property type="entry name" value="Ribosomal_S4e"/>
    <property type="match status" value="1"/>
</dbReference>
<dbReference type="GO" id="GO:0019843">
    <property type="term" value="F:rRNA binding"/>
    <property type="evidence" value="ECO:0007669"/>
    <property type="project" value="UniProtKB-KW"/>
</dbReference>
<dbReference type="GO" id="GO:0022627">
    <property type="term" value="C:cytosolic small ribosomal subunit"/>
    <property type="evidence" value="ECO:0000318"/>
    <property type="project" value="GO_Central"/>
</dbReference>
<dbReference type="GO" id="GO:0006412">
    <property type="term" value="P:translation"/>
    <property type="evidence" value="ECO:0000318"/>
    <property type="project" value="GO_Central"/>
</dbReference>